<name>A0AA40RBQ3_9BURK</name>
<dbReference type="EMBL" id="LNJU01000001">
    <property type="protein sequence ID" value="KWZ60278.1"/>
    <property type="molecule type" value="Genomic_DNA"/>
</dbReference>
<evidence type="ECO:0000313" key="3">
    <source>
        <dbReference type="Proteomes" id="UP000070119"/>
    </source>
</evidence>
<sequence>MTGSECGVTILPATARKVLTEPALVAKPIDDPAFVRPIALIRKRGRTLPRVAEACVALKLRELK</sequence>
<feature type="domain" description="LysR substrate-binding" evidence="1">
    <location>
        <begin position="4"/>
        <end position="58"/>
    </location>
</feature>
<dbReference type="InterPro" id="IPR005119">
    <property type="entry name" value="LysR_subst-bd"/>
</dbReference>
<evidence type="ECO:0000259" key="1">
    <source>
        <dbReference type="Pfam" id="PF03466"/>
    </source>
</evidence>
<organism evidence="2 3">
    <name type="scientific">Burkholderia ubonensis</name>
    <dbReference type="NCBI Taxonomy" id="101571"/>
    <lineage>
        <taxon>Bacteria</taxon>
        <taxon>Pseudomonadati</taxon>
        <taxon>Pseudomonadota</taxon>
        <taxon>Betaproteobacteria</taxon>
        <taxon>Burkholderiales</taxon>
        <taxon>Burkholderiaceae</taxon>
        <taxon>Burkholderia</taxon>
        <taxon>Burkholderia cepacia complex</taxon>
    </lineage>
</organism>
<evidence type="ECO:0000313" key="2">
    <source>
        <dbReference type="EMBL" id="KWZ60278.1"/>
    </source>
</evidence>
<dbReference type="Gene3D" id="3.40.190.10">
    <property type="entry name" value="Periplasmic binding protein-like II"/>
    <property type="match status" value="2"/>
</dbReference>
<comment type="caution">
    <text evidence="2">The sequence shown here is derived from an EMBL/GenBank/DDBJ whole genome shotgun (WGS) entry which is preliminary data.</text>
</comment>
<dbReference type="AlphaFoldDB" id="A0AA40RBQ3"/>
<protein>
    <recommendedName>
        <fullName evidence="1">LysR substrate-binding domain-containing protein</fullName>
    </recommendedName>
</protein>
<proteinExistence type="predicted"/>
<dbReference type="Pfam" id="PF03466">
    <property type="entry name" value="LysR_substrate"/>
    <property type="match status" value="1"/>
</dbReference>
<reference evidence="2 3" key="1">
    <citation type="submission" date="2015-11" db="EMBL/GenBank/DDBJ databases">
        <authorList>
            <person name="Sahl J."/>
            <person name="Wagner D."/>
            <person name="Keim P."/>
        </authorList>
    </citation>
    <scope>NUCLEOTIDE SEQUENCE [LARGE SCALE GENOMIC DNA]</scope>
    <source>
        <strain evidence="2 3">MSMB1157</strain>
    </source>
</reference>
<dbReference type="Proteomes" id="UP000070119">
    <property type="component" value="Chromosome 1"/>
</dbReference>
<gene>
    <name evidence="2" type="ORF">WK57_06635</name>
</gene>
<accession>A0AA40RBQ3</accession>